<dbReference type="AlphaFoldDB" id="A0A382WET0"/>
<dbReference type="SUPFAM" id="SSF51569">
    <property type="entry name" value="Aldolase"/>
    <property type="match status" value="1"/>
</dbReference>
<feature type="non-terminal residue" evidence="1">
    <location>
        <position position="207"/>
    </location>
</feature>
<dbReference type="GO" id="GO:0008840">
    <property type="term" value="F:4-hydroxy-tetrahydrodipicolinate synthase activity"/>
    <property type="evidence" value="ECO:0007669"/>
    <property type="project" value="TreeGrafter"/>
</dbReference>
<dbReference type="PRINTS" id="PR00146">
    <property type="entry name" value="DHPICSNTHASE"/>
</dbReference>
<dbReference type="PANTHER" id="PTHR12128:SF67">
    <property type="entry name" value="BLR3884 PROTEIN"/>
    <property type="match status" value="1"/>
</dbReference>
<protein>
    <recommendedName>
        <fullName evidence="2">Dihydrodipicolinate synthase family protein</fullName>
    </recommendedName>
</protein>
<dbReference type="PANTHER" id="PTHR12128">
    <property type="entry name" value="DIHYDRODIPICOLINATE SYNTHASE"/>
    <property type="match status" value="1"/>
</dbReference>
<dbReference type="Gene3D" id="3.20.20.70">
    <property type="entry name" value="Aldolase class I"/>
    <property type="match status" value="1"/>
</dbReference>
<proteinExistence type="predicted"/>
<dbReference type="SMART" id="SM01130">
    <property type="entry name" value="DHDPS"/>
    <property type="match status" value="1"/>
</dbReference>
<gene>
    <name evidence="1" type="ORF">METZ01_LOCUS410126</name>
</gene>
<reference evidence="1" key="1">
    <citation type="submission" date="2018-05" db="EMBL/GenBank/DDBJ databases">
        <authorList>
            <person name="Lanie J.A."/>
            <person name="Ng W.-L."/>
            <person name="Kazmierczak K.M."/>
            <person name="Andrzejewski T.M."/>
            <person name="Davidsen T.M."/>
            <person name="Wayne K.J."/>
            <person name="Tettelin H."/>
            <person name="Glass J.I."/>
            <person name="Rusch D."/>
            <person name="Podicherti R."/>
            <person name="Tsui H.-C.T."/>
            <person name="Winkler M.E."/>
        </authorList>
    </citation>
    <scope>NUCLEOTIDE SEQUENCE</scope>
</reference>
<dbReference type="CDD" id="cd00408">
    <property type="entry name" value="DHDPS-like"/>
    <property type="match status" value="1"/>
</dbReference>
<dbReference type="Pfam" id="PF00701">
    <property type="entry name" value="DHDPS"/>
    <property type="match status" value="1"/>
</dbReference>
<accession>A0A382WET0</accession>
<sequence length="207" mass="22760">MNFPTLPGVFTASLTPLDSNLEPDLEALIDHAMSLMEEGSDGVALLGSTGEANSLTLEQRLKIIENVPGSLSPEHLMLGTGSCSLQDAVVLTKASMRSGVWTVLLLPPFYYRPQSDDGAFRYFSEIIESVGDEKLRVVFYNFPQLSGYSFSIEILLRLRERFGPTAAGIKDSSGDWENMKRVANEIPDFSVYAGTERFLLDVLREGG</sequence>
<dbReference type="InterPro" id="IPR002220">
    <property type="entry name" value="DapA-like"/>
</dbReference>
<evidence type="ECO:0008006" key="2">
    <source>
        <dbReference type="Google" id="ProtNLM"/>
    </source>
</evidence>
<organism evidence="1">
    <name type="scientific">marine metagenome</name>
    <dbReference type="NCBI Taxonomy" id="408172"/>
    <lineage>
        <taxon>unclassified sequences</taxon>
        <taxon>metagenomes</taxon>
        <taxon>ecological metagenomes</taxon>
    </lineage>
</organism>
<evidence type="ECO:0000313" key="1">
    <source>
        <dbReference type="EMBL" id="SVD57272.1"/>
    </source>
</evidence>
<dbReference type="InterPro" id="IPR013785">
    <property type="entry name" value="Aldolase_TIM"/>
</dbReference>
<name>A0A382WET0_9ZZZZ</name>
<dbReference type="EMBL" id="UINC01159276">
    <property type="protein sequence ID" value="SVD57272.1"/>
    <property type="molecule type" value="Genomic_DNA"/>
</dbReference>